<comment type="caution">
    <text evidence="1">The sequence shown here is derived from an EMBL/GenBank/DDBJ whole genome shotgun (WGS) entry which is preliminary data.</text>
</comment>
<keyword evidence="2" id="KW-1185">Reference proteome</keyword>
<accession>A0A401NN31</accession>
<reference evidence="1 2" key="1">
    <citation type="journal article" date="2018" name="Nat. Ecol. Evol.">
        <title>Shark genomes provide insights into elasmobranch evolution and the origin of vertebrates.</title>
        <authorList>
            <person name="Hara Y"/>
            <person name="Yamaguchi K"/>
            <person name="Onimaru K"/>
            <person name="Kadota M"/>
            <person name="Koyanagi M"/>
            <person name="Keeley SD"/>
            <person name="Tatsumi K"/>
            <person name="Tanaka K"/>
            <person name="Motone F"/>
            <person name="Kageyama Y"/>
            <person name="Nozu R"/>
            <person name="Adachi N"/>
            <person name="Nishimura O"/>
            <person name="Nakagawa R"/>
            <person name="Tanegashima C"/>
            <person name="Kiyatake I"/>
            <person name="Matsumoto R"/>
            <person name="Murakumo K"/>
            <person name="Nishida K"/>
            <person name="Terakita A"/>
            <person name="Kuratani S"/>
            <person name="Sato K"/>
            <person name="Hyodo S Kuraku.S."/>
        </authorList>
    </citation>
    <scope>NUCLEOTIDE SEQUENCE [LARGE SCALE GENOMIC DNA]</scope>
</reference>
<dbReference type="AlphaFoldDB" id="A0A401NN31"/>
<evidence type="ECO:0000313" key="2">
    <source>
        <dbReference type="Proteomes" id="UP000288216"/>
    </source>
</evidence>
<sequence>MANYCGTCRQLSEPSMNQQLEKKRGNWREKSIILEIISVMTAFNQFQGSEDCLLMPLFLIPWAMANTESESMVKNPSLDIVQVLLHLDMDCFII</sequence>
<name>A0A401NN31_SCYTO</name>
<protein>
    <submittedName>
        <fullName evidence="1">Uncharacterized protein</fullName>
    </submittedName>
</protein>
<dbReference type="EMBL" id="BFAA01000002">
    <property type="protein sequence ID" value="GCB62237.1"/>
    <property type="molecule type" value="Genomic_DNA"/>
</dbReference>
<proteinExistence type="predicted"/>
<gene>
    <name evidence="1" type="ORF">scyTo_0000018</name>
</gene>
<dbReference type="Proteomes" id="UP000288216">
    <property type="component" value="Unassembled WGS sequence"/>
</dbReference>
<organism evidence="1 2">
    <name type="scientific">Scyliorhinus torazame</name>
    <name type="common">Cloudy catshark</name>
    <name type="synonym">Catulus torazame</name>
    <dbReference type="NCBI Taxonomy" id="75743"/>
    <lineage>
        <taxon>Eukaryota</taxon>
        <taxon>Metazoa</taxon>
        <taxon>Chordata</taxon>
        <taxon>Craniata</taxon>
        <taxon>Vertebrata</taxon>
        <taxon>Chondrichthyes</taxon>
        <taxon>Elasmobranchii</taxon>
        <taxon>Galeomorphii</taxon>
        <taxon>Galeoidea</taxon>
        <taxon>Carcharhiniformes</taxon>
        <taxon>Scyliorhinidae</taxon>
        <taxon>Scyliorhinus</taxon>
    </lineage>
</organism>
<evidence type="ECO:0000313" key="1">
    <source>
        <dbReference type="EMBL" id="GCB62237.1"/>
    </source>
</evidence>